<dbReference type="InterPro" id="IPR007266">
    <property type="entry name" value="Ero1"/>
</dbReference>
<dbReference type="SUPFAM" id="SSF110019">
    <property type="entry name" value="ERO1-like"/>
    <property type="match status" value="1"/>
</dbReference>
<dbReference type="PANTHER" id="PTHR12613">
    <property type="entry name" value="ERO1-RELATED"/>
    <property type="match status" value="1"/>
</dbReference>
<evidence type="ECO:0000256" key="6">
    <source>
        <dbReference type="ARBA" id="ARBA00022729"/>
    </source>
</evidence>
<evidence type="ECO:0000256" key="2">
    <source>
        <dbReference type="ARBA" id="ARBA00004367"/>
    </source>
</evidence>
<feature type="binding site" evidence="16">
    <location>
        <position position="184"/>
    </location>
    <ligand>
        <name>FAD</name>
        <dbReference type="ChEBI" id="CHEBI:57692"/>
    </ligand>
</feature>
<evidence type="ECO:0000256" key="8">
    <source>
        <dbReference type="ARBA" id="ARBA00022827"/>
    </source>
</evidence>
<feature type="binding site" evidence="16">
    <location>
        <position position="219"/>
    </location>
    <ligand>
        <name>FAD</name>
        <dbReference type="ChEBI" id="CHEBI:57692"/>
    </ligand>
</feature>
<organism evidence="19 20">
    <name type="scientific">Anabarilius grahami</name>
    <name type="common">Kanglang fish</name>
    <name type="synonym">Barilius grahami</name>
    <dbReference type="NCBI Taxonomy" id="495550"/>
    <lineage>
        <taxon>Eukaryota</taxon>
        <taxon>Metazoa</taxon>
        <taxon>Chordata</taxon>
        <taxon>Craniata</taxon>
        <taxon>Vertebrata</taxon>
        <taxon>Euteleostomi</taxon>
        <taxon>Actinopterygii</taxon>
        <taxon>Neopterygii</taxon>
        <taxon>Teleostei</taxon>
        <taxon>Ostariophysi</taxon>
        <taxon>Cypriniformes</taxon>
        <taxon>Xenocyprididae</taxon>
        <taxon>Xenocypridinae</taxon>
        <taxon>Xenocypridinae incertae sedis</taxon>
        <taxon>Anabarilius</taxon>
    </lineage>
</organism>
<evidence type="ECO:0000256" key="18">
    <source>
        <dbReference type="SAM" id="Phobius"/>
    </source>
</evidence>
<dbReference type="GO" id="GO:0034975">
    <property type="term" value="P:protein folding in endoplasmic reticulum"/>
    <property type="evidence" value="ECO:0007669"/>
    <property type="project" value="InterPro"/>
</dbReference>
<dbReference type="GO" id="GO:0015035">
    <property type="term" value="F:protein-disulfide reductase activity"/>
    <property type="evidence" value="ECO:0007669"/>
    <property type="project" value="InterPro"/>
</dbReference>
<dbReference type="OrthoDB" id="269384at2759"/>
<evidence type="ECO:0000313" key="20">
    <source>
        <dbReference type="Proteomes" id="UP000281406"/>
    </source>
</evidence>
<feature type="active site" description="Nucleophile" evidence="15">
    <location>
        <position position="326"/>
    </location>
</feature>
<proteinExistence type="inferred from homology"/>
<evidence type="ECO:0000256" key="4">
    <source>
        <dbReference type="ARBA" id="ARBA00022448"/>
    </source>
</evidence>
<evidence type="ECO:0000256" key="17">
    <source>
        <dbReference type="PIRSR" id="PIRSR017205-3"/>
    </source>
</evidence>
<comment type="caution">
    <text evidence="19">The sequence shown here is derived from an EMBL/GenBank/DDBJ whole genome shotgun (WGS) entry which is preliminary data.</text>
</comment>
<keyword evidence="4" id="KW-0813">Transport</keyword>
<feature type="binding site" evidence="16">
    <location>
        <position position="187"/>
    </location>
    <ligand>
        <name>FAD</name>
        <dbReference type="ChEBI" id="CHEBI:57692"/>
    </ligand>
</feature>
<evidence type="ECO:0000256" key="16">
    <source>
        <dbReference type="PIRSR" id="PIRSR017205-2"/>
    </source>
</evidence>
<dbReference type="Pfam" id="PF04137">
    <property type="entry name" value="ERO1"/>
    <property type="match status" value="1"/>
</dbReference>
<keyword evidence="14" id="KW-0676">Redox-active center</keyword>
<keyword evidence="18" id="KW-1133">Transmembrane helix</keyword>
<keyword evidence="9" id="KW-0249">Electron transport</keyword>
<reference evidence="19 20" key="1">
    <citation type="submission" date="2018-10" db="EMBL/GenBank/DDBJ databases">
        <title>Genome assembly for a Yunnan-Guizhou Plateau 3E fish, Anabarilius grahami (Regan), and its evolutionary and genetic applications.</title>
        <authorList>
            <person name="Jiang W."/>
        </authorList>
    </citation>
    <scope>NUCLEOTIDE SEQUENCE [LARGE SCALE GENOMIC DNA]</scope>
    <source>
        <strain evidence="19">AG-KIZ</strain>
        <tissue evidence="19">Muscle</tissue>
    </source>
</reference>
<sequence length="497" mass="57262">MGQVCDAAALQLTGVLDDCFCDIESIDGFNNFKIFPLVRKLSERDFFRYYKVNLKRPCPFWPDDGHCSIRDCHVEPCPESKEAFADWAHHDDAQDHFCGLDDEMSPEAEYVDLLLNPERYTGYKGPSAWRVWNSIYEENCFKPRSVYRPLNPLAPTRGDDDGEGFYKWLEGLCLEKRVFYRLISGLHSSINLHLCAEYLLDEGWGKSVWGPNVQEFRQRFDPAETKGEGTRRLKNLYFLYLIELRALSKVAPYFERSFINLYTGNSEEDSLTKELLLHILNETKAFPMHFDESSMFAGHKMEAKTLKEEFRLHFKNISRIMDCVGCSKCRLWGKLQTQGLGTALRILFSEKEIKNLPENSPSIGFQLTRQEIVALFNGFSRLSTSIKELHNFRTLLKDHRDCGIGVQQNPFSRSDLKPPALLQCVEISASSSKNTSHHTLFLHLCMFKRTVVFYFLVFSLSDSTAVRCISSCRSLRFVCLFLLTTVTSLLLNLLVIQ</sequence>
<evidence type="ECO:0000256" key="15">
    <source>
        <dbReference type="PIRSR" id="PIRSR017205-1"/>
    </source>
</evidence>
<feature type="binding site" evidence="16">
    <location>
        <position position="132"/>
    </location>
    <ligand>
        <name>FAD</name>
        <dbReference type="ChEBI" id="CHEBI:57692"/>
    </ligand>
</feature>
<dbReference type="GO" id="GO:0005789">
    <property type="term" value="C:endoplasmic reticulum membrane"/>
    <property type="evidence" value="ECO:0007669"/>
    <property type="project" value="UniProtKB-SubCell"/>
</dbReference>
<dbReference type="AlphaFoldDB" id="A0A3N0YD74"/>
<keyword evidence="6" id="KW-0732">Signal</keyword>
<feature type="transmembrane region" description="Helical" evidence="18">
    <location>
        <begin position="440"/>
        <end position="457"/>
    </location>
</feature>
<name>A0A3N0YD74_ANAGA</name>
<feature type="transmembrane region" description="Helical" evidence="18">
    <location>
        <begin position="477"/>
        <end position="496"/>
    </location>
</feature>
<evidence type="ECO:0000256" key="13">
    <source>
        <dbReference type="ARBA" id="ARBA00023180"/>
    </source>
</evidence>
<dbReference type="EMBL" id="RJVU01047220">
    <property type="protein sequence ID" value="ROL43718.1"/>
    <property type="molecule type" value="Genomic_DNA"/>
</dbReference>
<evidence type="ECO:0000256" key="12">
    <source>
        <dbReference type="ARBA" id="ARBA00023157"/>
    </source>
</evidence>
<accession>A0A3N0YD74</accession>
<keyword evidence="20" id="KW-1185">Reference proteome</keyword>
<keyword evidence="12 17" id="KW-1015">Disulfide bond</keyword>
<keyword evidence="8 16" id="KW-0274">FAD</keyword>
<feature type="disulfide bond" description="Redox-active" evidence="17">
    <location>
        <begin position="326"/>
        <end position="329"/>
    </location>
</feature>
<evidence type="ECO:0000256" key="3">
    <source>
        <dbReference type="ARBA" id="ARBA00008277"/>
    </source>
</evidence>
<gene>
    <name evidence="19" type="ORF">DPX16_4552</name>
</gene>
<evidence type="ECO:0000256" key="10">
    <source>
        <dbReference type="ARBA" id="ARBA00023002"/>
    </source>
</evidence>
<dbReference type="InterPro" id="IPR037192">
    <property type="entry name" value="ERO1-like_sf"/>
</dbReference>
<keyword evidence="18" id="KW-0812">Transmembrane</keyword>
<feature type="disulfide bond" description="Redox-active" evidence="17">
    <location>
        <begin position="67"/>
        <end position="72"/>
    </location>
</feature>
<evidence type="ECO:0000256" key="5">
    <source>
        <dbReference type="ARBA" id="ARBA00022630"/>
    </source>
</evidence>
<dbReference type="PIRSF" id="PIRSF017205">
    <property type="entry name" value="ERO1"/>
    <property type="match status" value="1"/>
</dbReference>
<keyword evidence="7" id="KW-0256">Endoplasmic reticulum</keyword>
<feature type="active site" evidence="15">
    <location>
        <position position="329"/>
    </location>
</feature>
<dbReference type="PANTHER" id="PTHR12613:SF2">
    <property type="entry name" value="ERO1-LIKE PROTEIN BETA"/>
    <property type="match status" value="1"/>
</dbReference>
<dbReference type="GO" id="GO:0016972">
    <property type="term" value="F:thiol oxidase activity"/>
    <property type="evidence" value="ECO:0007669"/>
    <property type="project" value="InterPro"/>
</dbReference>
<evidence type="ECO:0000256" key="14">
    <source>
        <dbReference type="ARBA" id="ARBA00023284"/>
    </source>
</evidence>
<protein>
    <submittedName>
        <fullName evidence="19">ERO1-like protein beta</fullName>
    </submittedName>
</protein>
<evidence type="ECO:0000313" key="19">
    <source>
        <dbReference type="EMBL" id="ROL43718.1"/>
    </source>
</evidence>
<comment type="similarity">
    <text evidence="3">Belongs to the EROs family.</text>
</comment>
<dbReference type="Proteomes" id="UP000281406">
    <property type="component" value="Unassembled WGS sequence"/>
</dbReference>
<feature type="binding site" evidence="16">
    <location>
        <position position="119"/>
    </location>
    <ligand>
        <name>FAD</name>
        <dbReference type="ChEBI" id="CHEBI:57692"/>
    </ligand>
</feature>
<comment type="subcellular location">
    <subcellularLocation>
        <location evidence="2">Endoplasmic reticulum membrane</location>
        <topology evidence="2">Peripheral membrane protein</topology>
        <orientation evidence="2">Lumenal side</orientation>
    </subcellularLocation>
</comment>
<evidence type="ECO:0000256" key="9">
    <source>
        <dbReference type="ARBA" id="ARBA00022982"/>
    </source>
</evidence>
<evidence type="ECO:0000256" key="1">
    <source>
        <dbReference type="ARBA" id="ARBA00001974"/>
    </source>
</evidence>
<comment type="cofactor">
    <cofactor evidence="1 16">
        <name>FAD</name>
        <dbReference type="ChEBI" id="CHEBI:57692"/>
    </cofactor>
</comment>
<keyword evidence="11 18" id="KW-0472">Membrane</keyword>
<keyword evidence="10" id="KW-0560">Oxidoreductase</keyword>
<keyword evidence="5" id="KW-0285">Flavoprotein</keyword>
<evidence type="ECO:0000256" key="11">
    <source>
        <dbReference type="ARBA" id="ARBA00023136"/>
    </source>
</evidence>
<dbReference type="GO" id="GO:0071949">
    <property type="term" value="F:FAD binding"/>
    <property type="evidence" value="ECO:0007669"/>
    <property type="project" value="InterPro"/>
</dbReference>
<evidence type="ECO:0000256" key="7">
    <source>
        <dbReference type="ARBA" id="ARBA00022824"/>
    </source>
</evidence>
<feature type="binding site" evidence="16">
    <location>
        <position position="121"/>
    </location>
    <ligand>
        <name>FAD</name>
        <dbReference type="ChEBI" id="CHEBI:57692"/>
    </ligand>
</feature>
<keyword evidence="13" id="KW-0325">Glycoprotein</keyword>